<feature type="region of interest" description="Disordered" evidence="10">
    <location>
        <begin position="149"/>
        <end position="419"/>
    </location>
</feature>
<dbReference type="PANTHER" id="PTHR11584">
    <property type="entry name" value="SERINE/THREONINE PROTEIN KINASE"/>
    <property type="match status" value="1"/>
</dbReference>
<feature type="compositionally biased region" description="Polar residues" evidence="10">
    <location>
        <begin position="1043"/>
        <end position="1056"/>
    </location>
</feature>
<feature type="compositionally biased region" description="Polar residues" evidence="10">
    <location>
        <begin position="672"/>
        <end position="684"/>
    </location>
</feature>
<feature type="compositionally biased region" description="Polar residues" evidence="10">
    <location>
        <begin position="1683"/>
        <end position="1701"/>
    </location>
</feature>
<dbReference type="SUPFAM" id="SSF57889">
    <property type="entry name" value="Cysteine-rich domain"/>
    <property type="match status" value="1"/>
</dbReference>
<dbReference type="GO" id="GO:0004674">
    <property type="term" value="F:protein serine/threonine kinase activity"/>
    <property type="evidence" value="ECO:0007669"/>
    <property type="project" value="UniProtKB-KW"/>
</dbReference>
<evidence type="ECO:0000256" key="7">
    <source>
        <dbReference type="ARBA" id="ARBA00022833"/>
    </source>
</evidence>
<keyword evidence="3" id="KW-0808">Transferase</keyword>
<dbReference type="InterPro" id="IPR036872">
    <property type="entry name" value="CH_dom_sf"/>
</dbReference>
<evidence type="ECO:0000256" key="8">
    <source>
        <dbReference type="ARBA" id="ARBA00022840"/>
    </source>
</evidence>
<dbReference type="CDD" id="cd00014">
    <property type="entry name" value="CH_SF"/>
    <property type="match status" value="1"/>
</dbReference>
<feature type="compositionally biased region" description="Low complexity" evidence="10">
    <location>
        <begin position="1650"/>
        <end position="1665"/>
    </location>
</feature>
<keyword evidence="5 9" id="KW-0547">Nucleotide-binding</keyword>
<dbReference type="PROSITE" id="PS50021">
    <property type="entry name" value="CH"/>
    <property type="match status" value="1"/>
</dbReference>
<dbReference type="Gene3D" id="1.10.510.10">
    <property type="entry name" value="Transferase(Phosphotransferase) domain 1"/>
    <property type="match status" value="1"/>
</dbReference>
<feature type="compositionally biased region" description="Basic and acidic residues" evidence="10">
    <location>
        <begin position="1625"/>
        <end position="1634"/>
    </location>
</feature>
<feature type="compositionally biased region" description="Low complexity" evidence="10">
    <location>
        <begin position="929"/>
        <end position="939"/>
    </location>
</feature>
<dbReference type="InterPro" id="IPR008271">
    <property type="entry name" value="Ser/Thr_kinase_AS"/>
</dbReference>
<dbReference type="PROSITE" id="PS50081">
    <property type="entry name" value="ZF_DAG_PE_2"/>
    <property type="match status" value="1"/>
</dbReference>
<feature type="compositionally biased region" description="Polar residues" evidence="10">
    <location>
        <begin position="1575"/>
        <end position="1592"/>
    </location>
</feature>
<dbReference type="EMBL" id="JABCKI010000010">
    <property type="protein sequence ID" value="KAG5654371.1"/>
    <property type="molecule type" value="Genomic_DNA"/>
</dbReference>
<dbReference type="Pfam" id="PF00307">
    <property type="entry name" value="CH"/>
    <property type="match status" value="1"/>
</dbReference>
<evidence type="ECO:0000313" key="15">
    <source>
        <dbReference type="Proteomes" id="UP000717328"/>
    </source>
</evidence>
<feature type="compositionally biased region" description="Polar residues" evidence="10">
    <location>
        <begin position="1"/>
        <end position="10"/>
    </location>
</feature>
<dbReference type="Gene3D" id="3.30.60.20">
    <property type="match status" value="1"/>
</dbReference>
<feature type="compositionally biased region" description="Basic and acidic residues" evidence="10">
    <location>
        <begin position="1724"/>
        <end position="1735"/>
    </location>
</feature>
<evidence type="ECO:0000259" key="12">
    <source>
        <dbReference type="PROSITE" id="PS50021"/>
    </source>
</evidence>
<dbReference type="PROSITE" id="PS00479">
    <property type="entry name" value="ZF_DAG_PE_1"/>
    <property type="match status" value="1"/>
</dbReference>
<name>A0A9P7KIX3_9AGAR</name>
<evidence type="ECO:0000256" key="2">
    <source>
        <dbReference type="ARBA" id="ARBA00022527"/>
    </source>
</evidence>
<dbReference type="SUPFAM" id="SSF56112">
    <property type="entry name" value="Protein kinase-like (PK-like)"/>
    <property type="match status" value="1"/>
</dbReference>
<dbReference type="PANTHER" id="PTHR11584:SF369">
    <property type="entry name" value="MITOGEN-ACTIVATED PROTEIN KINASE KINASE KINASE 19-RELATED"/>
    <property type="match status" value="1"/>
</dbReference>
<feature type="region of interest" description="Disordered" evidence="10">
    <location>
        <begin position="1606"/>
        <end position="1741"/>
    </location>
</feature>
<feature type="compositionally biased region" description="Polar residues" evidence="10">
    <location>
        <begin position="1607"/>
        <end position="1624"/>
    </location>
</feature>
<gene>
    <name evidence="14" type="ORF">H0H81_003829</name>
</gene>
<dbReference type="CDD" id="cd06627">
    <property type="entry name" value="STKc_Cdc7_like"/>
    <property type="match status" value="1"/>
</dbReference>
<dbReference type="FunFam" id="3.30.200.20:FF:000042">
    <property type="entry name" value="Aurora kinase A"/>
    <property type="match status" value="1"/>
</dbReference>
<feature type="region of interest" description="Disordered" evidence="10">
    <location>
        <begin position="614"/>
        <end position="723"/>
    </location>
</feature>
<feature type="domain" description="Protein kinase" evidence="11">
    <location>
        <begin position="1145"/>
        <end position="1398"/>
    </location>
</feature>
<dbReference type="SMART" id="SM00220">
    <property type="entry name" value="S_TKc"/>
    <property type="match status" value="1"/>
</dbReference>
<protein>
    <submittedName>
        <fullName evidence="14">Uncharacterized protein</fullName>
    </submittedName>
</protein>
<comment type="similarity">
    <text evidence="1">Belongs to the protein kinase superfamily. STE Ser/Thr protein kinase family. MAP kinase kinase kinase subfamily.</text>
</comment>
<keyword evidence="8 9" id="KW-0067">ATP-binding</keyword>
<keyword evidence="4" id="KW-0479">Metal-binding</keyword>
<keyword evidence="15" id="KW-1185">Reference proteome</keyword>
<dbReference type="Proteomes" id="UP000717328">
    <property type="component" value="Unassembled WGS sequence"/>
</dbReference>
<evidence type="ECO:0000256" key="1">
    <source>
        <dbReference type="ARBA" id="ARBA00006529"/>
    </source>
</evidence>
<evidence type="ECO:0000256" key="10">
    <source>
        <dbReference type="SAM" id="MobiDB-lite"/>
    </source>
</evidence>
<reference evidence="14" key="2">
    <citation type="submission" date="2021-10" db="EMBL/GenBank/DDBJ databases">
        <title>Phylogenomics reveals ancestral predisposition of the termite-cultivated fungus Termitomyces towards a domesticated lifestyle.</title>
        <authorList>
            <person name="Auxier B."/>
            <person name="Grum-Grzhimaylo A."/>
            <person name="Cardenas M.E."/>
            <person name="Lodge J.D."/>
            <person name="Laessoe T."/>
            <person name="Pedersen O."/>
            <person name="Smith M.E."/>
            <person name="Kuyper T.W."/>
            <person name="Franco-Molano E.A."/>
            <person name="Baroni T.J."/>
            <person name="Aanen D.K."/>
        </authorList>
    </citation>
    <scope>NUCLEOTIDE SEQUENCE</scope>
    <source>
        <strain evidence="14">D49</strain>
    </source>
</reference>
<comment type="caution">
    <text evidence="14">The sequence shown here is derived from an EMBL/GenBank/DDBJ whole genome shotgun (WGS) entry which is preliminary data.</text>
</comment>
<feature type="region of interest" description="Disordered" evidence="10">
    <location>
        <begin position="911"/>
        <end position="1098"/>
    </location>
</feature>
<dbReference type="PROSITE" id="PS00108">
    <property type="entry name" value="PROTEIN_KINASE_ST"/>
    <property type="match status" value="1"/>
</dbReference>
<feature type="compositionally biased region" description="Polar residues" evidence="10">
    <location>
        <begin position="638"/>
        <end position="663"/>
    </location>
</feature>
<feature type="compositionally biased region" description="Low complexity" evidence="10">
    <location>
        <begin position="159"/>
        <end position="189"/>
    </location>
</feature>
<feature type="binding site" evidence="9">
    <location>
        <position position="1174"/>
    </location>
    <ligand>
        <name>ATP</name>
        <dbReference type="ChEBI" id="CHEBI:30616"/>
    </ligand>
</feature>
<feature type="compositionally biased region" description="Polar residues" evidence="10">
    <location>
        <begin position="1071"/>
        <end position="1089"/>
    </location>
</feature>
<evidence type="ECO:0000259" key="13">
    <source>
        <dbReference type="PROSITE" id="PS50081"/>
    </source>
</evidence>
<dbReference type="InterPro" id="IPR046349">
    <property type="entry name" value="C1-like_sf"/>
</dbReference>
<evidence type="ECO:0000256" key="5">
    <source>
        <dbReference type="ARBA" id="ARBA00022741"/>
    </source>
</evidence>
<dbReference type="InterPro" id="IPR001715">
    <property type="entry name" value="CH_dom"/>
</dbReference>
<feature type="compositionally biased region" description="Polar residues" evidence="10">
    <location>
        <begin position="241"/>
        <end position="254"/>
    </location>
</feature>
<feature type="compositionally biased region" description="Pro residues" evidence="10">
    <location>
        <begin position="311"/>
        <end position="322"/>
    </location>
</feature>
<reference evidence="14" key="1">
    <citation type="submission" date="2021-02" db="EMBL/GenBank/DDBJ databases">
        <authorList>
            <person name="Nieuwenhuis M."/>
            <person name="Van De Peppel L.J.J."/>
        </authorList>
    </citation>
    <scope>NUCLEOTIDE SEQUENCE</scope>
    <source>
        <strain evidence="14">D49</strain>
    </source>
</reference>
<dbReference type="GO" id="GO:0005524">
    <property type="term" value="F:ATP binding"/>
    <property type="evidence" value="ECO:0007669"/>
    <property type="project" value="UniProtKB-UniRule"/>
</dbReference>
<sequence>MTAAVLQSSKVPPFRHNISAQTAQASSSRSPQPSELSDASTSTSPPPPSTRAFGRIRSSLEQSIRTATRSKKVPAPPADEFATITIRNGKGKEKDSTQPVRKEKERPGVLRRLESKVTFRRGRETPSPLLSMPVDKDLVDKVRAAGFTPFVAPSMRQGSMSSPSLHLSSQALPSPKSRPSIPVSSSSNSEALATPTRDRSRRQTLQPSKREISSPTPLAPRGSGHANGTQSPTVSRHRSTKSVPLASSTPSGPSAWSAAVPRQSPEIPTSTRQTRDLPSPPSTPTGSSGNQLARISSRKGAASSSHLPLNGAPPSPVSPHTPSPIRARSTRVVTPRGLSSTSASHLPLTPSSPSPTPRRPSVDTRRVSGETTRRPSVDSPRRASVDTQRASNDSPIRTGGESPAPRLRPISPGQRSYSQNRHFNISTTSLSGPPNPEYRELIRTASTLLCKEVVKVPSHMSKSEAGVKDWEEVEVRVRALSRAERIWGKSGAIASGSSSNLNTSGAIGLSASAEERERKLFGDALRDGFVLCQLMNKLRSGSIVKPDVRDDGVLRMSNIAKFLASCSSYGLAEDDLFQQDDLIEATGESLARVARTIITLVKFVETPAIERSRYLPGQGKKPPPISIPSPYNEGISRASASTPNLFQPSASPTPMSPSRTRYSPPSGLPSVRSHSPEQIFTGTSAGHIDGANTIPDTEGQDIPRTASQPLRSPIRVRSKRNDDTDLTTWAKAAASPPRSPVVEPSRYTRVSIGEVSIGESYNARQSVASSAMTETTMTTDVSSILDFRRSSGNKFGTIRTVATDITSAAPSMTRTEGSAIADELIRRKSMENGTKHSRDRDRKMSEAHPVDLSRVVEEGDESASSSNRGRGSLITGEQAKAISKPEKAPALHLRKGKWPDDFIDAFQAHASTRTLSPKSPSPDQEDAPKSSTPISISPPRKLAIVGGARRNESLDGGLPQFPRRPSHRSRQSVDAPILMPKESMLGRDSPDGSSSVPSGRVILRRHSTKPGGFQRNAVYLAPRSDSRDRGSDDPVPFPRTVSGEHSNAPSPVNGPSSLDEKPRVLRGRFQSDINDSTSSGRRARPNSQDDPGAKPTRSRFESMVNLGAGSANASASDLLSRHSTDDSAVRKTLVVREDGKPPTHFQLGNCIGRGQFGSVYRALNLNTGQMVAVKRIRLEGLKEDEVTTLMREVDLVKSLSHPSIVKYEGMARDADTLSIVLEYAENGSLGQTLKSFGKLNERLVASYVIKILEGLHYLHQCEVVHCDLKAANILTTKNGNVKLSDFGVSLNLRVMEREIKDVAGTPNWMAPEVIELKGASTKSDIWSLACTIIELLTGRPPYADIGNSMSVMFRIVEDDIPPLPATCSPLLQDFLTRCFDKDPKKRPSAEMLCEHPWLKQNWGIHKELRPQDSIPFLRRVSADLQKSEFVRYLAQYDMPESSTSDAGSRADEKIKTSALHRRISEASIRPLADNDISPRAHSFVKTTFSKPMICRVCTTNVKKSAVLCAHCSLIAHSKCAVDAPPTCDLRAQLLLYAKYAEQGNPASVYSNPAEGLRDSASPASDVPYIAHSHSPRTSIDASTTTSQTNPVSPTAYKFMGAFKRSRSNLSPEVNQPAASSSSTTKPKEHEDFHKKTQITTTGKDRPHSITSNGTAGSAATAAESFSSHRRSGNSSSGTDAGTRRSTGLSENSEALRSSRFTARSDAILEHDVENGHIPGSLPRDTTRGQNKRDKSPGCIMQ</sequence>
<dbReference type="InterPro" id="IPR000719">
    <property type="entry name" value="Prot_kinase_dom"/>
</dbReference>
<dbReference type="InterPro" id="IPR011009">
    <property type="entry name" value="Kinase-like_dom_sf"/>
</dbReference>
<dbReference type="PROSITE" id="PS00107">
    <property type="entry name" value="PROTEIN_KINASE_ATP"/>
    <property type="match status" value="1"/>
</dbReference>
<feature type="compositionally biased region" description="Polar residues" evidence="10">
    <location>
        <begin position="385"/>
        <end position="395"/>
    </location>
</feature>
<dbReference type="OrthoDB" id="8693905at2759"/>
<feature type="compositionally biased region" description="Basic and acidic residues" evidence="10">
    <location>
        <begin position="823"/>
        <end position="857"/>
    </location>
</feature>
<feature type="compositionally biased region" description="Polar residues" evidence="10">
    <location>
        <begin position="911"/>
        <end position="922"/>
    </location>
</feature>
<dbReference type="SUPFAM" id="SSF47576">
    <property type="entry name" value="Calponin-homology domain, CH-domain"/>
    <property type="match status" value="1"/>
</dbReference>
<dbReference type="SMART" id="SM00109">
    <property type="entry name" value="C1"/>
    <property type="match status" value="1"/>
</dbReference>
<proteinExistence type="inferred from homology"/>
<keyword evidence="2" id="KW-0723">Serine/threonine-protein kinase</keyword>
<evidence type="ECO:0000256" key="9">
    <source>
        <dbReference type="PROSITE-ProRule" id="PRU10141"/>
    </source>
</evidence>
<dbReference type="Gene3D" id="1.10.418.10">
    <property type="entry name" value="Calponin-like domain"/>
    <property type="match status" value="1"/>
</dbReference>
<feature type="region of interest" description="Disordered" evidence="10">
    <location>
        <begin position="810"/>
        <end position="892"/>
    </location>
</feature>
<feature type="domain" description="Phorbol-ester/DAG-type" evidence="13">
    <location>
        <begin position="1480"/>
        <end position="1527"/>
    </location>
</feature>
<feature type="compositionally biased region" description="Low complexity" evidence="10">
    <location>
        <begin position="339"/>
        <end position="349"/>
    </location>
</feature>
<evidence type="ECO:0000313" key="14">
    <source>
        <dbReference type="EMBL" id="KAG5654371.1"/>
    </source>
</evidence>
<keyword evidence="7" id="KW-0862">Zinc</keyword>
<evidence type="ECO:0000259" key="11">
    <source>
        <dbReference type="PROSITE" id="PS50011"/>
    </source>
</evidence>
<feature type="compositionally biased region" description="Basic and acidic residues" evidence="10">
    <location>
        <begin position="90"/>
        <end position="109"/>
    </location>
</feature>
<organism evidence="14 15">
    <name type="scientific">Sphagnurus paluster</name>
    <dbReference type="NCBI Taxonomy" id="117069"/>
    <lineage>
        <taxon>Eukaryota</taxon>
        <taxon>Fungi</taxon>
        <taxon>Dikarya</taxon>
        <taxon>Basidiomycota</taxon>
        <taxon>Agaricomycotina</taxon>
        <taxon>Agaricomycetes</taxon>
        <taxon>Agaricomycetidae</taxon>
        <taxon>Agaricales</taxon>
        <taxon>Tricholomatineae</taxon>
        <taxon>Lyophyllaceae</taxon>
        <taxon>Sphagnurus</taxon>
    </lineage>
</organism>
<feature type="compositionally biased region" description="Low complexity" evidence="10">
    <location>
        <begin position="991"/>
        <end position="1001"/>
    </location>
</feature>
<dbReference type="InterPro" id="IPR002219">
    <property type="entry name" value="PKC_DAG/PE"/>
</dbReference>
<evidence type="ECO:0000256" key="3">
    <source>
        <dbReference type="ARBA" id="ARBA00022679"/>
    </source>
</evidence>
<feature type="domain" description="Calponin-homology (CH)" evidence="12">
    <location>
        <begin position="496"/>
        <end position="605"/>
    </location>
</feature>
<evidence type="ECO:0000256" key="6">
    <source>
        <dbReference type="ARBA" id="ARBA00022777"/>
    </source>
</evidence>
<dbReference type="InterPro" id="IPR017441">
    <property type="entry name" value="Protein_kinase_ATP_BS"/>
</dbReference>
<feature type="compositionally biased region" description="Low complexity" evidence="10">
    <location>
        <begin position="19"/>
        <end position="34"/>
    </location>
</feature>
<dbReference type="Pfam" id="PF00130">
    <property type="entry name" value="C1_1"/>
    <property type="match status" value="1"/>
</dbReference>
<accession>A0A9P7KIX3</accession>
<dbReference type="Pfam" id="PF00069">
    <property type="entry name" value="Pkinase"/>
    <property type="match status" value="1"/>
</dbReference>
<keyword evidence="6" id="KW-0418">Kinase</keyword>
<dbReference type="PROSITE" id="PS50011">
    <property type="entry name" value="PROTEIN_KINASE_DOM"/>
    <property type="match status" value="1"/>
</dbReference>
<feature type="region of interest" description="Disordered" evidence="10">
    <location>
        <begin position="1"/>
        <end position="109"/>
    </location>
</feature>
<feature type="compositionally biased region" description="Basic and acidic residues" evidence="10">
    <location>
        <begin position="360"/>
        <end position="384"/>
    </location>
</feature>
<evidence type="ECO:0000256" key="4">
    <source>
        <dbReference type="ARBA" id="ARBA00022723"/>
    </source>
</evidence>
<dbReference type="SMART" id="SM00033">
    <property type="entry name" value="CH"/>
    <property type="match status" value="1"/>
</dbReference>
<dbReference type="GO" id="GO:0046872">
    <property type="term" value="F:metal ion binding"/>
    <property type="evidence" value="ECO:0007669"/>
    <property type="project" value="UniProtKB-KW"/>
</dbReference>
<feature type="region of interest" description="Disordered" evidence="10">
    <location>
        <begin position="1550"/>
        <end position="1593"/>
    </location>
</feature>